<protein>
    <submittedName>
        <fullName evidence="4">UDP-glucose 4-epimerase</fullName>
    </submittedName>
</protein>
<reference evidence="4" key="2">
    <citation type="submission" date="2021-08" db="EMBL/GenBank/DDBJ databases">
        <authorList>
            <person name="Tani A."/>
            <person name="Ola A."/>
            <person name="Ogura Y."/>
            <person name="Katsura K."/>
            <person name="Hayashi T."/>
        </authorList>
    </citation>
    <scope>NUCLEOTIDE SEQUENCE</scope>
    <source>
        <strain evidence="4">LMG 23639</strain>
    </source>
</reference>
<evidence type="ECO:0000256" key="2">
    <source>
        <dbReference type="ARBA" id="ARBA00007637"/>
    </source>
</evidence>
<dbReference type="InterPro" id="IPR001509">
    <property type="entry name" value="Epimerase_deHydtase"/>
</dbReference>
<evidence type="ECO:0000313" key="5">
    <source>
        <dbReference type="Proteomes" id="UP001055102"/>
    </source>
</evidence>
<accession>A0ABQ4SWJ9</accession>
<evidence type="ECO:0000259" key="3">
    <source>
        <dbReference type="Pfam" id="PF01370"/>
    </source>
</evidence>
<evidence type="ECO:0000256" key="1">
    <source>
        <dbReference type="ARBA" id="ARBA00005125"/>
    </source>
</evidence>
<dbReference type="InterPro" id="IPR036291">
    <property type="entry name" value="NAD(P)-bd_dom_sf"/>
</dbReference>
<comment type="similarity">
    <text evidence="2">Belongs to the NAD(P)-dependent epimerase/dehydratase family.</text>
</comment>
<dbReference type="Gene3D" id="3.90.25.10">
    <property type="entry name" value="UDP-galactose 4-epimerase, domain 1"/>
    <property type="match status" value="1"/>
</dbReference>
<evidence type="ECO:0000313" key="4">
    <source>
        <dbReference type="EMBL" id="GJE07482.1"/>
    </source>
</evidence>
<dbReference type="EMBL" id="BPQR01000046">
    <property type="protein sequence ID" value="GJE07482.1"/>
    <property type="molecule type" value="Genomic_DNA"/>
</dbReference>
<sequence length="323" mass="34649">MTGGAGFVAANLIPRLLNGGARVLALDDFSRGLAEHWAPFRNEPRFAGAQVDCSDADALRGAIERARGEDRVAEVWHLAANSDIPAGIRDPRVDLKDTFLTTFAVLAVMRDLAIPAIRFASSSAVYGDLGETAIHEASGPLEPISNYGAMKLASEAQIRAAVESDGIRADVFRFPNVVGVPATHGVILDLLRKLKATPDRLDVLGDGTQTKSYLHVEELIEAMLFIARTASGAYNVFNIGPRDEGVSVRRIAETVRDAAAPGAAIRFGEGGRGWVGDVPRFRYDTGRLAALGWQPRLGSEDAVRRAVAQIAAQEEAVRREARA</sequence>
<dbReference type="Proteomes" id="UP001055102">
    <property type="component" value="Unassembled WGS sequence"/>
</dbReference>
<dbReference type="Pfam" id="PF01370">
    <property type="entry name" value="Epimerase"/>
    <property type="match status" value="1"/>
</dbReference>
<dbReference type="SUPFAM" id="SSF51735">
    <property type="entry name" value="NAD(P)-binding Rossmann-fold domains"/>
    <property type="match status" value="1"/>
</dbReference>
<keyword evidence="5" id="KW-1185">Reference proteome</keyword>
<dbReference type="Gene3D" id="3.40.50.720">
    <property type="entry name" value="NAD(P)-binding Rossmann-like Domain"/>
    <property type="match status" value="1"/>
</dbReference>
<dbReference type="PANTHER" id="PTHR43000">
    <property type="entry name" value="DTDP-D-GLUCOSE 4,6-DEHYDRATASE-RELATED"/>
    <property type="match status" value="1"/>
</dbReference>
<dbReference type="RefSeq" id="WP_238276671.1">
    <property type="nucleotide sequence ID" value="NZ_BPQR01000046.1"/>
</dbReference>
<comment type="pathway">
    <text evidence="1">Bacterial outer membrane biogenesis; LPS O-antigen biosynthesis.</text>
</comment>
<proteinExistence type="inferred from homology"/>
<gene>
    <name evidence="4" type="primary">galE_2</name>
    <name evidence="4" type="ORF">AOPFMNJM_2811</name>
</gene>
<reference evidence="4" key="1">
    <citation type="journal article" date="2021" name="Front. Microbiol.">
        <title>Comprehensive Comparative Genomics and Phenotyping of Methylobacterium Species.</title>
        <authorList>
            <person name="Alessa O."/>
            <person name="Ogura Y."/>
            <person name="Fujitani Y."/>
            <person name="Takami H."/>
            <person name="Hayashi T."/>
            <person name="Sahin N."/>
            <person name="Tani A."/>
        </authorList>
    </citation>
    <scope>NUCLEOTIDE SEQUENCE</scope>
    <source>
        <strain evidence="4">LMG 23639</strain>
    </source>
</reference>
<organism evidence="4 5">
    <name type="scientific">Methylobacterium jeotgali</name>
    <dbReference type="NCBI Taxonomy" id="381630"/>
    <lineage>
        <taxon>Bacteria</taxon>
        <taxon>Pseudomonadati</taxon>
        <taxon>Pseudomonadota</taxon>
        <taxon>Alphaproteobacteria</taxon>
        <taxon>Hyphomicrobiales</taxon>
        <taxon>Methylobacteriaceae</taxon>
        <taxon>Methylobacterium</taxon>
    </lineage>
</organism>
<feature type="domain" description="NAD-dependent epimerase/dehydratase" evidence="3">
    <location>
        <begin position="1"/>
        <end position="240"/>
    </location>
</feature>
<comment type="caution">
    <text evidence="4">The sequence shown here is derived from an EMBL/GenBank/DDBJ whole genome shotgun (WGS) entry which is preliminary data.</text>
</comment>
<name>A0ABQ4SWJ9_9HYPH</name>